<name>A0AAN7ZQI7_9PEZI</name>
<dbReference type="Proteomes" id="UP001310594">
    <property type="component" value="Unassembled WGS sequence"/>
</dbReference>
<evidence type="ECO:0000256" key="1">
    <source>
        <dbReference type="SAM" id="SignalP"/>
    </source>
</evidence>
<accession>A0AAN7ZQI7</accession>
<evidence type="ECO:0008006" key="4">
    <source>
        <dbReference type="Google" id="ProtNLM"/>
    </source>
</evidence>
<organism evidence="2 3">
    <name type="scientific">Elasticomyces elasticus</name>
    <dbReference type="NCBI Taxonomy" id="574655"/>
    <lineage>
        <taxon>Eukaryota</taxon>
        <taxon>Fungi</taxon>
        <taxon>Dikarya</taxon>
        <taxon>Ascomycota</taxon>
        <taxon>Pezizomycotina</taxon>
        <taxon>Dothideomycetes</taxon>
        <taxon>Dothideomycetidae</taxon>
        <taxon>Mycosphaerellales</taxon>
        <taxon>Teratosphaeriaceae</taxon>
        <taxon>Elasticomyces</taxon>
    </lineage>
</organism>
<feature type="signal peptide" evidence="1">
    <location>
        <begin position="1"/>
        <end position="22"/>
    </location>
</feature>
<dbReference type="EMBL" id="JAVRQU010000002">
    <property type="protein sequence ID" value="KAK5706583.1"/>
    <property type="molecule type" value="Genomic_DNA"/>
</dbReference>
<proteinExistence type="predicted"/>
<keyword evidence="1" id="KW-0732">Signal</keyword>
<comment type="caution">
    <text evidence="2">The sequence shown here is derived from an EMBL/GenBank/DDBJ whole genome shotgun (WGS) entry which is preliminary data.</text>
</comment>
<evidence type="ECO:0000313" key="3">
    <source>
        <dbReference type="Proteomes" id="UP001310594"/>
    </source>
</evidence>
<feature type="chain" id="PRO_5043005042" description="Ecp2 effector protein domain-containing protein" evidence="1">
    <location>
        <begin position="23"/>
        <end position="200"/>
    </location>
</feature>
<reference evidence="2" key="1">
    <citation type="submission" date="2023-08" db="EMBL/GenBank/DDBJ databases">
        <title>Black Yeasts Isolated from many extreme environments.</title>
        <authorList>
            <person name="Coleine C."/>
            <person name="Stajich J.E."/>
            <person name="Selbmann L."/>
        </authorList>
    </citation>
    <scope>NUCLEOTIDE SEQUENCE</scope>
    <source>
        <strain evidence="2">CCFEE 5810</strain>
    </source>
</reference>
<evidence type="ECO:0000313" key="2">
    <source>
        <dbReference type="EMBL" id="KAK5706583.1"/>
    </source>
</evidence>
<dbReference type="AlphaFoldDB" id="A0AAN7ZQI7"/>
<gene>
    <name evidence="2" type="ORF">LTR97_001573</name>
</gene>
<sequence>MMMMTPSIFLAVAAFSIPRIMAKPITFADTIAASVDQFPSGFNVSITQDYAYDDTDAVPTIFLDDPDSTPLQKRSQRPDECWAWATRYPGASLSSRYDYETAVAEVIDYLRDQGDGFWSIKHGQKASVFNNKLTVVVRNQSYCKEIKIKYSTVAYYVQQISDFCHDETGWIAQAGSLGQTVIIVAPASELPPPYGAQCPA</sequence>
<protein>
    <recommendedName>
        <fullName evidence="4">Ecp2 effector protein domain-containing protein</fullName>
    </recommendedName>
</protein>